<evidence type="ECO:0000256" key="3">
    <source>
        <dbReference type="ARBA" id="ARBA00022750"/>
    </source>
</evidence>
<dbReference type="GO" id="GO:0004190">
    <property type="term" value="F:aspartic-type endopeptidase activity"/>
    <property type="evidence" value="ECO:0007669"/>
    <property type="project" value="UniProtKB-KW"/>
</dbReference>
<evidence type="ECO:0008006" key="7">
    <source>
        <dbReference type="Google" id="ProtNLM"/>
    </source>
</evidence>
<dbReference type="InterPro" id="IPR001969">
    <property type="entry name" value="Aspartic_peptidase_AS"/>
</dbReference>
<evidence type="ECO:0000313" key="6">
    <source>
        <dbReference type="Proteomes" id="UP000740883"/>
    </source>
</evidence>
<evidence type="ECO:0000256" key="1">
    <source>
        <dbReference type="ARBA" id="ARBA00009136"/>
    </source>
</evidence>
<dbReference type="GO" id="GO:0006508">
    <property type="term" value="P:proteolysis"/>
    <property type="evidence" value="ECO:0007669"/>
    <property type="project" value="UniProtKB-KW"/>
</dbReference>
<keyword evidence="3" id="KW-0064">Aspartyl protease</keyword>
<dbReference type="PROSITE" id="PS00141">
    <property type="entry name" value="ASP_PROTEASE"/>
    <property type="match status" value="1"/>
</dbReference>
<dbReference type="EMBL" id="SBJO01000880">
    <property type="protein sequence ID" value="KAF9754366.1"/>
    <property type="molecule type" value="Genomic_DNA"/>
</dbReference>
<dbReference type="InterPro" id="IPR021109">
    <property type="entry name" value="Peptidase_aspartic_dom_sf"/>
</dbReference>
<dbReference type="Proteomes" id="UP000740883">
    <property type="component" value="Unassembled WGS sequence"/>
</dbReference>
<reference evidence="5 6" key="1">
    <citation type="journal article" date="2020" name="Genome Biol. Evol.">
        <title>Comparative genomics of strictly vertically transmitted, feminizing microsporidia endosymbionts of amphipod crustaceans.</title>
        <authorList>
            <person name="Cormier A."/>
            <person name="Chebbi M.A."/>
            <person name="Giraud I."/>
            <person name="Wattier R."/>
            <person name="Teixeira M."/>
            <person name="Gilbert C."/>
            <person name="Rigaud T."/>
            <person name="Cordaux R."/>
        </authorList>
    </citation>
    <scope>NUCLEOTIDE SEQUENCE [LARGE SCALE GENOMIC DNA]</scope>
    <source>
        <strain evidence="5 6">Ou3-Ou53</strain>
    </source>
</reference>
<evidence type="ECO:0000256" key="2">
    <source>
        <dbReference type="ARBA" id="ARBA00022670"/>
    </source>
</evidence>
<gene>
    <name evidence="5" type="ORF">NGRA_3350</name>
</gene>
<comment type="similarity">
    <text evidence="1">Belongs to the DDI1 family.</text>
</comment>
<evidence type="ECO:0000313" key="5">
    <source>
        <dbReference type="EMBL" id="KAF9754366.1"/>
    </source>
</evidence>
<protein>
    <recommendedName>
        <fullName evidence="7">Pol polyprotein</fullName>
    </recommendedName>
</protein>
<evidence type="ECO:0000256" key="4">
    <source>
        <dbReference type="ARBA" id="ARBA00022801"/>
    </source>
</evidence>
<comment type="caution">
    <text evidence="5">The sequence shown here is derived from an EMBL/GenBank/DDBJ whole genome shotgun (WGS) entry which is preliminary data.</text>
</comment>
<proteinExistence type="inferred from homology"/>
<dbReference type="OrthoDB" id="2685257at2759"/>
<dbReference type="Gene3D" id="2.40.70.10">
    <property type="entry name" value="Acid Proteases"/>
    <property type="match status" value="1"/>
</dbReference>
<keyword evidence="4" id="KW-0378">Hydrolase</keyword>
<dbReference type="PANTHER" id="PTHR12917">
    <property type="entry name" value="ASPARTYL PROTEASE DDI-RELATED"/>
    <property type="match status" value="1"/>
</dbReference>
<accession>A0A9P6GWE1</accession>
<organism evidence="5 6">
    <name type="scientific">Nosema granulosis</name>
    <dbReference type="NCBI Taxonomy" id="83296"/>
    <lineage>
        <taxon>Eukaryota</taxon>
        <taxon>Fungi</taxon>
        <taxon>Fungi incertae sedis</taxon>
        <taxon>Microsporidia</taxon>
        <taxon>Nosematidae</taxon>
        <taxon>Nosema</taxon>
    </lineage>
</organism>
<keyword evidence="6" id="KW-1185">Reference proteome</keyword>
<dbReference type="Pfam" id="PF13975">
    <property type="entry name" value="gag-asp_proteas"/>
    <property type="match status" value="1"/>
</dbReference>
<dbReference type="SUPFAM" id="SSF50630">
    <property type="entry name" value="Acid proteases"/>
    <property type="match status" value="1"/>
</dbReference>
<keyword evidence="2" id="KW-0645">Protease</keyword>
<dbReference type="CDD" id="cd00303">
    <property type="entry name" value="retropepsin_like"/>
    <property type="match status" value="1"/>
</dbReference>
<dbReference type="PANTHER" id="PTHR12917:SF1">
    <property type="entry name" value="AT13091P"/>
    <property type="match status" value="1"/>
</dbReference>
<dbReference type="AlphaFoldDB" id="A0A9P6GWE1"/>
<sequence>MAKLNLKTSSQIKEHIIEIERTIVNLSRENPGKNTERYSIGKNYQSTPQEKTNQGIYCKYHKTSNHGTEECRALARKNNGTQRDSRPQNFVLKEPRCETKLLQINGIIGETETKFTIDTGATNNFISETIVNKYHLRTTETEPSEVTYGNGQTSQSTKCVHTSIKQLGIKTMNKAITFVVIKNLPEETILGNNFLKDNKAIINFDNSTLQLDDTILPLNNQEILDWKNSPDYQLVCKHDCRRLSHDIFMIN</sequence>
<name>A0A9P6GWE1_9MICR</name>